<dbReference type="Gene3D" id="3.40.50.300">
    <property type="entry name" value="P-loop containing nucleotide triphosphate hydrolases"/>
    <property type="match status" value="1"/>
</dbReference>
<proteinExistence type="predicted"/>
<dbReference type="PANTHER" id="PTHR20873">
    <property type="entry name" value="L-SERYL-TRNA(SEC) KINASE"/>
    <property type="match status" value="1"/>
</dbReference>
<keyword evidence="3" id="KW-0808">Transferase</keyword>
<evidence type="ECO:0000313" key="3">
    <source>
        <dbReference type="EMBL" id="HII70876.1"/>
    </source>
</evidence>
<protein>
    <submittedName>
        <fullName evidence="3">L-seryl-tRNA(Sec) kinase</fullName>
        <ecNumber evidence="3">2.7.1.164</ecNumber>
    </submittedName>
</protein>
<evidence type="ECO:0000256" key="1">
    <source>
        <dbReference type="ARBA" id="ARBA00022741"/>
    </source>
</evidence>
<dbReference type="Pfam" id="PF08433">
    <property type="entry name" value="KTI12"/>
    <property type="match status" value="1"/>
</dbReference>
<dbReference type="NCBIfam" id="TIGR03574">
    <property type="entry name" value="selen_PSTK"/>
    <property type="match status" value="1"/>
</dbReference>
<comment type="caution">
    <text evidence="3">The sequence shown here is derived from an EMBL/GenBank/DDBJ whole genome shotgun (WGS) entry which is preliminary data.</text>
</comment>
<evidence type="ECO:0000313" key="4">
    <source>
        <dbReference type="Proteomes" id="UP000619545"/>
    </source>
</evidence>
<dbReference type="InterPro" id="IPR027417">
    <property type="entry name" value="P-loop_NTPase"/>
</dbReference>
<keyword evidence="1" id="KW-0547">Nucleotide-binding</keyword>
<dbReference type="GO" id="GO:0043915">
    <property type="term" value="F:L-seryl-tRNA(Sec) kinase activity"/>
    <property type="evidence" value="ECO:0007669"/>
    <property type="project" value="UniProtKB-EC"/>
</dbReference>
<dbReference type="SMR" id="A0A832TC21"/>
<keyword evidence="3" id="KW-0418">Kinase</keyword>
<dbReference type="InterPro" id="IPR020024">
    <property type="entry name" value="L-seryl-tRNA_Sec_kinase_arc"/>
</dbReference>
<reference evidence="3" key="1">
    <citation type="journal article" date="2020" name="bioRxiv">
        <title>A rank-normalized archaeal taxonomy based on genome phylogeny resolves widespread incomplete and uneven classifications.</title>
        <authorList>
            <person name="Rinke C."/>
            <person name="Chuvochina M."/>
            <person name="Mussig A.J."/>
            <person name="Chaumeil P.-A."/>
            <person name="Waite D.W."/>
            <person name="Whitman W.B."/>
            <person name="Parks D.H."/>
            <person name="Hugenholtz P."/>
        </authorList>
    </citation>
    <scope>NUCLEOTIDE SEQUENCE</scope>
    <source>
        <strain evidence="3">UBA8853</strain>
    </source>
</reference>
<dbReference type="EMBL" id="DUJS01000004">
    <property type="protein sequence ID" value="HII70876.1"/>
    <property type="molecule type" value="Genomic_DNA"/>
</dbReference>
<dbReference type="GO" id="GO:0001717">
    <property type="term" value="P:conversion of seryl-tRNAsec to selenocys-tRNAsec"/>
    <property type="evidence" value="ECO:0007669"/>
    <property type="project" value="InterPro"/>
</dbReference>
<dbReference type="PANTHER" id="PTHR20873:SF0">
    <property type="entry name" value="L-SERYL-TRNA(SEC) KINASE"/>
    <property type="match status" value="1"/>
</dbReference>
<dbReference type="InterPro" id="IPR052648">
    <property type="entry name" value="Ser-tRNA(Sec)_kinase"/>
</dbReference>
<sequence length="255" mass="29790">MRLLILTGPPGSGKTCFARELARELRQEGWRVAHVEADALRGFLWDEFDPKLEQVARELFLKSVETCLDAELDLVIADDTNYYSSMRRELALLALERKVPWGIVYLRTGLDTCLRRNRERGEPIPEEVVRRIYDRFEPPEPDRWWERATLVLDDSRVSEEVLEFVESGLRVEKPKKRRRRTDPSSVNEVDVRTRQVMGELMRRLSETGAATQELGRKLSELRREIVSSVEDPEKAVREFRRRAEEVIRECLHGDG</sequence>
<dbReference type="OMA" id="RESFPVW"/>
<dbReference type="RefSeq" id="WP_011020047.1">
    <property type="nucleotide sequence ID" value="NZ_DUJS01000004.1"/>
</dbReference>
<dbReference type="InterPro" id="IPR013641">
    <property type="entry name" value="KTI12/PSTK"/>
</dbReference>
<keyword evidence="2" id="KW-0067">ATP-binding</keyword>
<dbReference type="EC" id="2.7.1.164" evidence="3"/>
<accession>A0A832TC21</accession>
<dbReference type="GeneID" id="1478274"/>
<dbReference type="SUPFAM" id="SSF52540">
    <property type="entry name" value="P-loop containing nucleoside triphosphate hydrolases"/>
    <property type="match status" value="1"/>
</dbReference>
<name>A0A832TC21_9EURY</name>
<dbReference type="GO" id="GO:0005524">
    <property type="term" value="F:ATP binding"/>
    <property type="evidence" value="ECO:0007669"/>
    <property type="project" value="UniProtKB-KW"/>
</dbReference>
<organism evidence="3 4">
    <name type="scientific">Methanopyrus kandleri</name>
    <dbReference type="NCBI Taxonomy" id="2320"/>
    <lineage>
        <taxon>Archaea</taxon>
        <taxon>Methanobacteriati</taxon>
        <taxon>Methanobacteriota</taxon>
        <taxon>Methanomada group</taxon>
        <taxon>Methanopyri</taxon>
        <taxon>Methanopyrales</taxon>
        <taxon>Methanopyraceae</taxon>
        <taxon>Methanopyrus</taxon>
    </lineage>
</organism>
<dbReference type="GO" id="GO:0000049">
    <property type="term" value="F:tRNA binding"/>
    <property type="evidence" value="ECO:0007669"/>
    <property type="project" value="TreeGrafter"/>
</dbReference>
<gene>
    <name evidence="3" type="primary">pstK</name>
    <name evidence="3" type="ORF">HA336_06565</name>
</gene>
<dbReference type="AlphaFoldDB" id="A0A832TC21"/>
<dbReference type="CDD" id="cd00009">
    <property type="entry name" value="AAA"/>
    <property type="match status" value="1"/>
</dbReference>
<dbReference type="Proteomes" id="UP000619545">
    <property type="component" value="Unassembled WGS sequence"/>
</dbReference>
<evidence type="ECO:0000256" key="2">
    <source>
        <dbReference type="ARBA" id="ARBA00022840"/>
    </source>
</evidence>